<dbReference type="RefSeq" id="WP_057637147.1">
    <property type="nucleotide sequence ID" value="NZ_LDJM01000011.1"/>
</dbReference>
<dbReference type="STRING" id="336566.ABB30_04695"/>
<comment type="caution">
    <text evidence="1">The sequence shown here is derived from an EMBL/GenBank/DDBJ whole genome shotgun (WGS) entry which is preliminary data.</text>
</comment>
<evidence type="ECO:0000313" key="2">
    <source>
        <dbReference type="Proteomes" id="UP000050956"/>
    </source>
</evidence>
<sequence length="114" mass="12459">MAVTYTIALPDPAQARGSDPALSFSAHGAAEFASQLEQALRNETLFQAWCNLQDEPDDVDPLLGATDSQAQVAGEQNDLRILLRITTALPSTVIKHRLHLLAGSHWELRDVRLS</sequence>
<name>A0A0R0DJ80_9GAMM</name>
<reference evidence="1 2" key="1">
    <citation type="submission" date="2015-05" db="EMBL/GenBank/DDBJ databases">
        <title>Genome sequencing and analysis of members of genus Stenotrophomonas.</title>
        <authorList>
            <person name="Patil P.P."/>
            <person name="Midha S."/>
            <person name="Patil P.B."/>
        </authorList>
    </citation>
    <scope>NUCLEOTIDE SEQUENCE [LARGE SCALE GENOMIC DNA]</scope>
    <source>
        <strain evidence="1 2">DSM 24757</strain>
    </source>
</reference>
<dbReference type="AlphaFoldDB" id="A0A0R0DJ80"/>
<accession>A0A0R0DJ80</accession>
<keyword evidence="2" id="KW-1185">Reference proteome</keyword>
<proteinExistence type="predicted"/>
<dbReference type="EMBL" id="LDJM01000011">
    <property type="protein sequence ID" value="KRG78346.1"/>
    <property type="molecule type" value="Genomic_DNA"/>
</dbReference>
<protein>
    <submittedName>
        <fullName evidence="1">Uncharacterized protein</fullName>
    </submittedName>
</protein>
<dbReference type="OrthoDB" id="5985451at2"/>
<organism evidence="1 2">
    <name type="scientific">Stenotrophomonas ginsengisoli</name>
    <dbReference type="NCBI Taxonomy" id="336566"/>
    <lineage>
        <taxon>Bacteria</taxon>
        <taxon>Pseudomonadati</taxon>
        <taxon>Pseudomonadota</taxon>
        <taxon>Gammaproteobacteria</taxon>
        <taxon>Lysobacterales</taxon>
        <taxon>Lysobacteraceae</taxon>
        <taxon>Stenotrophomonas</taxon>
    </lineage>
</organism>
<dbReference type="PATRIC" id="fig|336566.3.peg.278"/>
<dbReference type="Proteomes" id="UP000050956">
    <property type="component" value="Unassembled WGS sequence"/>
</dbReference>
<gene>
    <name evidence="1" type="ORF">ABB30_04695</name>
</gene>
<evidence type="ECO:0000313" key="1">
    <source>
        <dbReference type="EMBL" id="KRG78346.1"/>
    </source>
</evidence>